<dbReference type="CDD" id="cd09272">
    <property type="entry name" value="RNase_HI_RT_Ty1"/>
    <property type="match status" value="1"/>
</dbReference>
<evidence type="ECO:0000313" key="1">
    <source>
        <dbReference type="EMBL" id="KAJ8885031.1"/>
    </source>
</evidence>
<accession>A0ABQ9HKY7</accession>
<dbReference type="Proteomes" id="UP001159363">
    <property type="component" value="Chromosome X"/>
</dbReference>
<gene>
    <name evidence="1" type="ORF">PR048_011227</name>
</gene>
<evidence type="ECO:0008006" key="3">
    <source>
        <dbReference type="Google" id="ProtNLM"/>
    </source>
</evidence>
<proteinExistence type="predicted"/>
<name>A0ABQ9HKY7_9NEOP</name>
<evidence type="ECO:0000313" key="2">
    <source>
        <dbReference type="Proteomes" id="UP001159363"/>
    </source>
</evidence>
<reference evidence="1 2" key="1">
    <citation type="submission" date="2023-02" db="EMBL/GenBank/DDBJ databases">
        <title>LHISI_Scaffold_Assembly.</title>
        <authorList>
            <person name="Stuart O.P."/>
            <person name="Cleave R."/>
            <person name="Magrath M.J.L."/>
            <person name="Mikheyev A.S."/>
        </authorList>
    </citation>
    <scope>NUCLEOTIDE SEQUENCE [LARGE SCALE GENOMIC DNA]</scope>
    <source>
        <strain evidence="1">Daus_M_001</strain>
        <tissue evidence="1">Leg muscle</tissue>
    </source>
</reference>
<protein>
    <recommendedName>
        <fullName evidence="3">Copia protein</fullName>
    </recommendedName>
</protein>
<feature type="non-terminal residue" evidence="1">
    <location>
        <position position="110"/>
    </location>
</feature>
<comment type="caution">
    <text evidence="1">The sequence shown here is derived from an EMBL/GenBank/DDBJ whole genome shotgun (WGS) entry which is preliminary data.</text>
</comment>
<sequence>MASFHCGNLVSWSSKKQQAVTKLGGGKVHNLQSGSIVTPQPERLFLKVKCCLFLDNQGDIHMMRNYENTRCSKHINIKFHFLKDVIAKKLMSNEYVESDKNIADVFTKPL</sequence>
<dbReference type="EMBL" id="JARBHB010000004">
    <property type="protein sequence ID" value="KAJ8885031.1"/>
    <property type="molecule type" value="Genomic_DNA"/>
</dbReference>
<keyword evidence="2" id="KW-1185">Reference proteome</keyword>
<organism evidence="1 2">
    <name type="scientific">Dryococelus australis</name>
    <dbReference type="NCBI Taxonomy" id="614101"/>
    <lineage>
        <taxon>Eukaryota</taxon>
        <taxon>Metazoa</taxon>
        <taxon>Ecdysozoa</taxon>
        <taxon>Arthropoda</taxon>
        <taxon>Hexapoda</taxon>
        <taxon>Insecta</taxon>
        <taxon>Pterygota</taxon>
        <taxon>Neoptera</taxon>
        <taxon>Polyneoptera</taxon>
        <taxon>Phasmatodea</taxon>
        <taxon>Verophasmatodea</taxon>
        <taxon>Anareolatae</taxon>
        <taxon>Phasmatidae</taxon>
        <taxon>Eurycanthinae</taxon>
        <taxon>Dryococelus</taxon>
    </lineage>
</organism>